<proteinExistence type="predicted"/>
<gene>
    <name evidence="2" type="ORF">NCTC1934_06748</name>
</gene>
<dbReference type="InterPro" id="IPR041698">
    <property type="entry name" value="Methyltransf_25"/>
</dbReference>
<accession>A0A379JLL3</accession>
<feature type="domain" description="Methyltransferase" evidence="1">
    <location>
        <begin position="41"/>
        <end position="137"/>
    </location>
</feature>
<organism evidence="2 3">
    <name type="scientific">Nocardia otitidiscaviarum</name>
    <dbReference type="NCBI Taxonomy" id="1823"/>
    <lineage>
        <taxon>Bacteria</taxon>
        <taxon>Bacillati</taxon>
        <taxon>Actinomycetota</taxon>
        <taxon>Actinomycetes</taxon>
        <taxon>Mycobacteriales</taxon>
        <taxon>Nocardiaceae</taxon>
        <taxon>Nocardia</taxon>
    </lineage>
</organism>
<dbReference type="AlphaFoldDB" id="A0A379JLL3"/>
<evidence type="ECO:0000259" key="1">
    <source>
        <dbReference type="Pfam" id="PF13649"/>
    </source>
</evidence>
<dbReference type="Gene3D" id="3.40.50.150">
    <property type="entry name" value="Vaccinia Virus protein VP39"/>
    <property type="match status" value="1"/>
</dbReference>
<dbReference type="CDD" id="cd02440">
    <property type="entry name" value="AdoMet_MTases"/>
    <property type="match status" value="1"/>
</dbReference>
<dbReference type="Pfam" id="PF13649">
    <property type="entry name" value="Methyltransf_25"/>
    <property type="match status" value="1"/>
</dbReference>
<dbReference type="EMBL" id="UGRY01000007">
    <property type="protein sequence ID" value="SUD49395.1"/>
    <property type="molecule type" value="Genomic_DNA"/>
</dbReference>
<reference evidence="2 3" key="1">
    <citation type="submission" date="2018-06" db="EMBL/GenBank/DDBJ databases">
        <authorList>
            <consortium name="Pathogen Informatics"/>
            <person name="Doyle S."/>
        </authorList>
    </citation>
    <scope>NUCLEOTIDE SEQUENCE [LARGE SCALE GENOMIC DNA]</scope>
    <source>
        <strain evidence="2 3">NCTC1934</strain>
    </source>
</reference>
<protein>
    <submittedName>
        <fullName evidence="2">Oxidoreductase (NAD-binding), involved in siderophore biosynthesis</fullName>
    </submittedName>
</protein>
<dbReference type="Proteomes" id="UP000255467">
    <property type="component" value="Unassembled WGS sequence"/>
</dbReference>
<evidence type="ECO:0000313" key="2">
    <source>
        <dbReference type="EMBL" id="SUD49395.1"/>
    </source>
</evidence>
<dbReference type="STRING" id="1406858.GCA_000710895_04169"/>
<name>A0A379JLL3_9NOCA</name>
<keyword evidence="3" id="KW-1185">Reference proteome</keyword>
<dbReference type="RefSeq" id="WP_051038116.1">
    <property type="nucleotide sequence ID" value="NZ_UGRY01000007.1"/>
</dbReference>
<dbReference type="InterPro" id="IPR029063">
    <property type="entry name" value="SAM-dependent_MTases_sf"/>
</dbReference>
<evidence type="ECO:0000313" key="3">
    <source>
        <dbReference type="Proteomes" id="UP000255467"/>
    </source>
</evidence>
<sequence length="249" mass="26649">MIDPYAATAEFYDLVAVPLWERRGPVLAAALRRARPDLGPILDIGAGTGLSTEAVADAVPAAKVIAVEPSAAMRIALATRIAVRGLTDRVTIVADPVGALAFPDRLGGAVVYGVLGHLPAADRTRLLTTLGQRLAPGAPAVVELLDETAPPTPAPTRIARVPVGEHHIEVWSRGSEYEPDQQQGGPVRWTLTYRLLHRNTVLRTVESPMPWADYDLAALRAEAWRAGLRCTRVAPDTALLTHGDTAEFE</sequence>
<dbReference type="SUPFAM" id="SSF53335">
    <property type="entry name" value="S-adenosyl-L-methionine-dependent methyltransferases"/>
    <property type="match status" value="1"/>
</dbReference>